<comment type="caution">
    <text evidence="1">The sequence shown here is derived from an EMBL/GenBank/DDBJ whole genome shotgun (WGS) entry which is preliminary data.</text>
</comment>
<gene>
    <name evidence="1" type="ORF">FA95DRAFT_1480760</name>
</gene>
<reference evidence="1" key="1">
    <citation type="submission" date="2021-02" db="EMBL/GenBank/DDBJ databases">
        <authorList>
            <consortium name="DOE Joint Genome Institute"/>
            <person name="Ahrendt S."/>
            <person name="Looney B.P."/>
            <person name="Miyauchi S."/>
            <person name="Morin E."/>
            <person name="Drula E."/>
            <person name="Courty P.E."/>
            <person name="Chicoki N."/>
            <person name="Fauchery L."/>
            <person name="Kohler A."/>
            <person name="Kuo A."/>
            <person name="Labutti K."/>
            <person name="Pangilinan J."/>
            <person name="Lipzen A."/>
            <person name="Riley R."/>
            <person name="Andreopoulos W."/>
            <person name="He G."/>
            <person name="Johnson J."/>
            <person name="Barry K.W."/>
            <person name="Grigoriev I.V."/>
            <person name="Nagy L."/>
            <person name="Hibbett D."/>
            <person name="Henrissat B."/>
            <person name="Matheny P.B."/>
            <person name="Labbe J."/>
            <person name="Martin F."/>
        </authorList>
    </citation>
    <scope>NUCLEOTIDE SEQUENCE</scope>
    <source>
        <strain evidence="1">FP105234-sp</strain>
    </source>
</reference>
<sequence length="441" mass="50140">MATKVLQFSRVRSSAWRPLLRRHTSTAAPTPSEIPVLGTVYPADAYTNITPTIAAKLTRRLHAQDGHPIATLRGLIESHFPDYAHLSSLSPIVTPHQNFDSLSFPADHPGRAKTDSYYINKDYMLRTHTSAHEVDVFTSGSERWLLTADVYRRDEIDASHYPVFHQTEGAKIFQTDAASLEAVEEDSRRLERELAQSNIVIEDVPHLSSTNPAQSVHNPRHSEIAAKNLKLSLNSLMYTLFGGVAGATKEDPLRVRWIEAFFPFTSPSYEVEVFFRGKWLEILGCGVVAQPTLDRSNVVNKMGWAFGLGLERIAMVLYSIPDIRLFWSEDERFLSQFSQGKINTFKPYSKYPASYRDVSLWLPSDGLHDNDVYDLVRDVAGDLVEDVAIIDRFTHPKTERQSMTVRTNFRSMDRSLVKDEVNELQAQVQSRLKEQFRVEIR</sequence>
<dbReference type="Proteomes" id="UP000814033">
    <property type="component" value="Unassembled WGS sequence"/>
</dbReference>
<name>A0ACB8SC77_9AGAM</name>
<evidence type="ECO:0000313" key="1">
    <source>
        <dbReference type="EMBL" id="KAI0054073.1"/>
    </source>
</evidence>
<organism evidence="1 2">
    <name type="scientific">Auriscalpium vulgare</name>
    <dbReference type="NCBI Taxonomy" id="40419"/>
    <lineage>
        <taxon>Eukaryota</taxon>
        <taxon>Fungi</taxon>
        <taxon>Dikarya</taxon>
        <taxon>Basidiomycota</taxon>
        <taxon>Agaricomycotina</taxon>
        <taxon>Agaricomycetes</taxon>
        <taxon>Russulales</taxon>
        <taxon>Auriscalpiaceae</taxon>
        <taxon>Auriscalpium</taxon>
    </lineage>
</organism>
<protein>
    <submittedName>
        <fullName evidence="1">Phenylalanyl-tRNA synthetase</fullName>
    </submittedName>
</protein>
<reference evidence="1" key="2">
    <citation type="journal article" date="2022" name="New Phytol.">
        <title>Evolutionary transition to the ectomycorrhizal habit in the genomes of a hyperdiverse lineage of mushroom-forming fungi.</title>
        <authorList>
            <person name="Looney B."/>
            <person name="Miyauchi S."/>
            <person name="Morin E."/>
            <person name="Drula E."/>
            <person name="Courty P.E."/>
            <person name="Kohler A."/>
            <person name="Kuo A."/>
            <person name="LaButti K."/>
            <person name="Pangilinan J."/>
            <person name="Lipzen A."/>
            <person name="Riley R."/>
            <person name="Andreopoulos W."/>
            <person name="He G."/>
            <person name="Johnson J."/>
            <person name="Nolan M."/>
            <person name="Tritt A."/>
            <person name="Barry K.W."/>
            <person name="Grigoriev I.V."/>
            <person name="Nagy L.G."/>
            <person name="Hibbett D."/>
            <person name="Henrissat B."/>
            <person name="Matheny P.B."/>
            <person name="Labbe J."/>
            <person name="Martin F.M."/>
        </authorList>
    </citation>
    <scope>NUCLEOTIDE SEQUENCE</scope>
    <source>
        <strain evidence="1">FP105234-sp</strain>
    </source>
</reference>
<evidence type="ECO:0000313" key="2">
    <source>
        <dbReference type="Proteomes" id="UP000814033"/>
    </source>
</evidence>
<accession>A0ACB8SC77</accession>
<keyword evidence="2" id="KW-1185">Reference proteome</keyword>
<dbReference type="EMBL" id="MU275838">
    <property type="protein sequence ID" value="KAI0054073.1"/>
    <property type="molecule type" value="Genomic_DNA"/>
</dbReference>
<proteinExistence type="predicted"/>